<dbReference type="SUPFAM" id="SSF47413">
    <property type="entry name" value="lambda repressor-like DNA-binding domains"/>
    <property type="match status" value="1"/>
</dbReference>
<dbReference type="InterPro" id="IPR010982">
    <property type="entry name" value="Lambda_DNA-bd_dom_sf"/>
</dbReference>
<dbReference type="PANTHER" id="PTHR40661">
    <property type="match status" value="1"/>
</dbReference>
<evidence type="ECO:0000256" key="2">
    <source>
        <dbReference type="ARBA" id="ARBA00023125"/>
    </source>
</evidence>
<keyword evidence="1" id="KW-0805">Transcription regulation</keyword>
<name>A0A8J7FKQ2_9NEIS</name>
<dbReference type="InterPro" id="IPR015927">
    <property type="entry name" value="Peptidase_S24_S26A/B/C"/>
</dbReference>
<accession>A0A8J7FKQ2</accession>
<dbReference type="Pfam" id="PF01381">
    <property type="entry name" value="HTH_3"/>
    <property type="match status" value="1"/>
</dbReference>
<feature type="domain" description="HTH cro/C1-type" evidence="4">
    <location>
        <begin position="7"/>
        <end position="62"/>
    </location>
</feature>
<dbReference type="InterPro" id="IPR036286">
    <property type="entry name" value="LexA/Signal_pep-like_sf"/>
</dbReference>
<gene>
    <name evidence="5" type="ORF">INR99_09170</name>
</gene>
<dbReference type="SMART" id="SM00530">
    <property type="entry name" value="HTH_XRE"/>
    <property type="match status" value="1"/>
</dbReference>
<dbReference type="GO" id="GO:0003677">
    <property type="term" value="F:DNA binding"/>
    <property type="evidence" value="ECO:0007669"/>
    <property type="project" value="UniProtKB-KW"/>
</dbReference>
<evidence type="ECO:0000256" key="1">
    <source>
        <dbReference type="ARBA" id="ARBA00023015"/>
    </source>
</evidence>
<keyword evidence="6" id="KW-1185">Reference proteome</keyword>
<dbReference type="PANTHER" id="PTHR40661:SF1">
    <property type="entry name" value="HTH CRO_C1-TYPE DOMAIN-CONTAINING PROTEIN"/>
    <property type="match status" value="1"/>
</dbReference>
<protein>
    <submittedName>
        <fullName evidence="5">LexA family transcriptional regulator</fullName>
    </submittedName>
</protein>
<dbReference type="InterPro" id="IPR001387">
    <property type="entry name" value="Cro/C1-type_HTH"/>
</dbReference>
<dbReference type="CDD" id="cd06529">
    <property type="entry name" value="S24_LexA-like"/>
    <property type="match status" value="1"/>
</dbReference>
<evidence type="ECO:0000259" key="4">
    <source>
        <dbReference type="PROSITE" id="PS50943"/>
    </source>
</evidence>
<dbReference type="AlphaFoldDB" id="A0A8J7FKQ2"/>
<sequence>MDTRTRLQQWMRHHGLTQGQLGQQAGVPQPTIQRILSGDTASPRTETLRKLISALGLTPAEFEAGPAVSAATASNMPLVVHAPLISGVVDSKPHFAATGVAVDRAILNMASVSANQLMAAMAPHNSMAPTIGKGDIVLIDTSRTELLSGQIFAVLLDDAIVIRRVVLGAEFISLQPDNQDQSSYFPIQLPVNASLQVIGHIFWRGGMLAETSVNIQGM</sequence>
<evidence type="ECO:0000313" key="6">
    <source>
        <dbReference type="Proteomes" id="UP000604481"/>
    </source>
</evidence>
<dbReference type="EMBL" id="JADFUA010000004">
    <property type="protein sequence ID" value="MBE9609522.1"/>
    <property type="molecule type" value="Genomic_DNA"/>
</dbReference>
<dbReference type="Gene3D" id="2.10.109.10">
    <property type="entry name" value="Umud Fragment, subunit A"/>
    <property type="match status" value="1"/>
</dbReference>
<dbReference type="SUPFAM" id="SSF51306">
    <property type="entry name" value="LexA/Signal peptidase"/>
    <property type="match status" value="1"/>
</dbReference>
<comment type="caution">
    <text evidence="5">The sequence shown here is derived from an EMBL/GenBank/DDBJ whole genome shotgun (WGS) entry which is preliminary data.</text>
</comment>
<dbReference type="PROSITE" id="PS50943">
    <property type="entry name" value="HTH_CROC1"/>
    <property type="match status" value="1"/>
</dbReference>
<dbReference type="InterPro" id="IPR039418">
    <property type="entry name" value="LexA-like"/>
</dbReference>
<keyword evidence="3" id="KW-0804">Transcription</keyword>
<evidence type="ECO:0000256" key="3">
    <source>
        <dbReference type="ARBA" id="ARBA00023163"/>
    </source>
</evidence>
<dbReference type="CDD" id="cd00093">
    <property type="entry name" value="HTH_XRE"/>
    <property type="match status" value="1"/>
</dbReference>
<reference evidence="5 6" key="1">
    <citation type="submission" date="2020-10" db="EMBL/GenBank/DDBJ databases">
        <title>The genome sequence of Chitinilyticum litopenaei 4Y14.</title>
        <authorList>
            <person name="Liu Y."/>
        </authorList>
    </citation>
    <scope>NUCLEOTIDE SEQUENCE [LARGE SCALE GENOMIC DNA]</scope>
    <source>
        <strain evidence="5 6">4Y14</strain>
    </source>
</reference>
<proteinExistence type="predicted"/>
<evidence type="ECO:0000313" key="5">
    <source>
        <dbReference type="EMBL" id="MBE9609522.1"/>
    </source>
</evidence>
<dbReference type="Proteomes" id="UP000604481">
    <property type="component" value="Unassembled WGS sequence"/>
</dbReference>
<dbReference type="Pfam" id="PF00717">
    <property type="entry name" value="Peptidase_S24"/>
    <property type="match status" value="1"/>
</dbReference>
<keyword evidence="2" id="KW-0238">DNA-binding</keyword>
<organism evidence="5 6">
    <name type="scientific">Chitinilyticum piscinae</name>
    <dbReference type="NCBI Taxonomy" id="2866724"/>
    <lineage>
        <taxon>Bacteria</taxon>
        <taxon>Pseudomonadati</taxon>
        <taxon>Pseudomonadota</taxon>
        <taxon>Betaproteobacteria</taxon>
        <taxon>Neisseriales</taxon>
        <taxon>Chitinibacteraceae</taxon>
        <taxon>Chitinilyticum</taxon>
    </lineage>
</organism>
<dbReference type="Gene3D" id="1.10.260.40">
    <property type="entry name" value="lambda repressor-like DNA-binding domains"/>
    <property type="match status" value="1"/>
</dbReference>